<protein>
    <submittedName>
        <fullName evidence="2">Uncharacterized protein</fullName>
    </submittedName>
</protein>
<dbReference type="EMBL" id="WTUX01000005">
    <property type="protein sequence ID" value="MZR11829.1"/>
    <property type="molecule type" value="Genomic_DNA"/>
</dbReference>
<feature type="transmembrane region" description="Helical" evidence="1">
    <location>
        <begin position="169"/>
        <end position="187"/>
    </location>
</feature>
<dbReference type="Proteomes" id="UP000467322">
    <property type="component" value="Unassembled WGS sequence"/>
</dbReference>
<feature type="transmembrane region" description="Helical" evidence="1">
    <location>
        <begin position="36"/>
        <end position="58"/>
    </location>
</feature>
<comment type="caution">
    <text evidence="2">The sequence shown here is derived from an EMBL/GenBank/DDBJ whole genome shotgun (WGS) entry which is preliminary data.</text>
</comment>
<dbReference type="AlphaFoldDB" id="A0A845LYG9"/>
<sequence>MLIQKAFHTLTPPPPRDLAPILVTFGVWSAVADLDLVWMGFPVLPLWFALASGTLFWLIGRMPEFYDRAHGTPQKAAVIGMSAFLVFVILASSLSTQAWMIQSVWIAGSILYGLVFSVGVLMGDNEDLAMLCPRWAHAPDFTRTALWVIAIRNAFVALGAVILMNETQLTEWVVFVTLGKVAAYYVGEWFTVQAYLSRVA</sequence>
<gene>
    <name evidence="2" type="ORF">GQE99_02215</name>
</gene>
<evidence type="ECO:0000313" key="3">
    <source>
        <dbReference type="Proteomes" id="UP000467322"/>
    </source>
</evidence>
<keyword evidence="1" id="KW-0812">Transmembrane</keyword>
<keyword evidence="1" id="KW-0472">Membrane</keyword>
<feature type="transmembrane region" description="Helical" evidence="1">
    <location>
        <begin position="144"/>
        <end position="163"/>
    </location>
</feature>
<feature type="transmembrane region" description="Helical" evidence="1">
    <location>
        <begin position="78"/>
        <end position="99"/>
    </location>
</feature>
<reference evidence="2 3" key="1">
    <citation type="submission" date="2019-12" db="EMBL/GenBank/DDBJ databases">
        <title>Maritimibacter sp. nov. sp. isolated from sea sand.</title>
        <authorList>
            <person name="Kim J."/>
            <person name="Jeong S.E."/>
            <person name="Jung H.S."/>
            <person name="Jeon C.O."/>
        </authorList>
    </citation>
    <scope>NUCLEOTIDE SEQUENCE [LARGE SCALE GENOMIC DNA]</scope>
    <source>
        <strain evidence="2 3">DP07</strain>
    </source>
</reference>
<keyword evidence="1" id="KW-1133">Transmembrane helix</keyword>
<organism evidence="2 3">
    <name type="scientific">Maritimibacter harenae</name>
    <dbReference type="NCBI Taxonomy" id="2606218"/>
    <lineage>
        <taxon>Bacteria</taxon>
        <taxon>Pseudomonadati</taxon>
        <taxon>Pseudomonadota</taxon>
        <taxon>Alphaproteobacteria</taxon>
        <taxon>Rhodobacterales</taxon>
        <taxon>Roseobacteraceae</taxon>
        <taxon>Maritimibacter</taxon>
    </lineage>
</organism>
<feature type="transmembrane region" description="Helical" evidence="1">
    <location>
        <begin position="105"/>
        <end position="123"/>
    </location>
</feature>
<dbReference type="RefSeq" id="WP_161349948.1">
    <property type="nucleotide sequence ID" value="NZ_WTUX01000005.1"/>
</dbReference>
<name>A0A845LYG9_9RHOB</name>
<keyword evidence="3" id="KW-1185">Reference proteome</keyword>
<evidence type="ECO:0000313" key="2">
    <source>
        <dbReference type="EMBL" id="MZR11829.1"/>
    </source>
</evidence>
<proteinExistence type="predicted"/>
<evidence type="ECO:0000256" key="1">
    <source>
        <dbReference type="SAM" id="Phobius"/>
    </source>
</evidence>
<accession>A0A845LYG9</accession>